<dbReference type="EMBL" id="VDGT01000002">
    <property type="protein sequence ID" value="TNM33574.1"/>
    <property type="molecule type" value="Genomic_DNA"/>
</dbReference>
<dbReference type="AlphaFoldDB" id="A0A5C4VC89"/>
<gene>
    <name evidence="2" type="ORF">FH715_04280</name>
</gene>
<dbReference type="Proteomes" id="UP000311713">
    <property type="component" value="Unassembled WGS sequence"/>
</dbReference>
<dbReference type="RefSeq" id="WP_139640800.1">
    <property type="nucleotide sequence ID" value="NZ_BAAAZS010000006.1"/>
</dbReference>
<dbReference type="InterPro" id="IPR005123">
    <property type="entry name" value="Oxoglu/Fe-dep_dioxygenase_dom"/>
</dbReference>
<dbReference type="OrthoDB" id="3919855at2"/>
<keyword evidence="3" id="KW-1185">Reference proteome</keyword>
<sequence>MSLTLRDQFFTLSTGEASAEEVERYRARVDTIETEPATTLDGLSVSWHPTARHKALRFVDTDRLDEDVRDLFARPSEGAPYLAAVFVDPAELSFRSFENIVPLDRLFADTALDLRLRDARRVAPGAHQFALDLPDGARQRLEGVDALGLYVPPLNAATRGGDRFIFHSAQLAEALTGAVREALPDDELHRFSHVNPVFRCNRFEPEDDRFHRHRDTPYYDGARGQVSRSTLLLYLTGGTGEPALEITDVAEFRDIEAFSVVIFDQRHEHEGRPYRDGRKVFLRTELIYDAPADTTHDPEIGALFSKATYWTGQSVFAPELARYADACYNRVNAAHWSGLAPTDTPTAYAHKNFRGVRFVTDGHDFWFRKRPTPGLAECAALTLLDYFNCHLGGRPFREVAATETIHARDTAWIPELLAERDGDTSALSTVDKEHFFPAPEESNGACCPFHEYRHFAPARHYEIIDLYEEGQSFARAHLMPAPILMMGEEVALDPERFVIRGNQIHVLGSRALAPVNFAACWNAGGGPLNYLDVTATIGTADFLVPPILFSEHEGCYRLQFDFFRNNWQAGQPSHRQTEIPVPAIDIDDLGIRDEGEDDSPWYEALEELPEDLIPETSRDTF</sequence>
<organism evidence="2 3">
    <name type="scientific">Streptomyces sedi</name>
    <dbReference type="NCBI Taxonomy" id="555059"/>
    <lineage>
        <taxon>Bacteria</taxon>
        <taxon>Bacillati</taxon>
        <taxon>Actinomycetota</taxon>
        <taxon>Actinomycetes</taxon>
        <taxon>Kitasatosporales</taxon>
        <taxon>Streptomycetaceae</taxon>
        <taxon>Streptomyces</taxon>
    </lineage>
</organism>
<protein>
    <submittedName>
        <fullName evidence="2">2OG-Fe(II) oxygenase</fullName>
    </submittedName>
</protein>
<dbReference type="PROSITE" id="PS51471">
    <property type="entry name" value="FE2OG_OXY"/>
    <property type="match status" value="1"/>
</dbReference>
<comment type="caution">
    <text evidence="2">The sequence shown here is derived from an EMBL/GenBank/DDBJ whole genome shotgun (WGS) entry which is preliminary data.</text>
</comment>
<accession>A0A5C4VC89</accession>
<name>A0A5C4VC89_9ACTN</name>
<evidence type="ECO:0000313" key="3">
    <source>
        <dbReference type="Proteomes" id="UP000311713"/>
    </source>
</evidence>
<proteinExistence type="predicted"/>
<evidence type="ECO:0000313" key="2">
    <source>
        <dbReference type="EMBL" id="TNM33574.1"/>
    </source>
</evidence>
<reference evidence="2 3" key="1">
    <citation type="submission" date="2019-06" db="EMBL/GenBank/DDBJ databases">
        <title>Draft genome of Streptomyces sedi sp. JCM16909.</title>
        <authorList>
            <person name="Klykleung N."/>
            <person name="Tanasupawat S."/>
            <person name="Kudo T."/>
            <person name="Yuki M."/>
            <person name="Ohkuma M."/>
        </authorList>
    </citation>
    <scope>NUCLEOTIDE SEQUENCE [LARGE SCALE GENOMIC DNA]</scope>
    <source>
        <strain evidence="2 3">JCM 16909</strain>
    </source>
</reference>
<feature type="domain" description="Fe2OG dioxygenase" evidence="1">
    <location>
        <begin position="193"/>
        <end position="288"/>
    </location>
</feature>
<evidence type="ECO:0000259" key="1">
    <source>
        <dbReference type="PROSITE" id="PS51471"/>
    </source>
</evidence>